<proteinExistence type="inferred from homology"/>
<dbReference type="Pfam" id="PF00665">
    <property type="entry name" value="rve"/>
    <property type="match status" value="1"/>
</dbReference>
<dbReference type="Gene3D" id="3.30.420.10">
    <property type="entry name" value="Ribonuclease H-like superfamily/Ribonuclease H"/>
    <property type="match status" value="1"/>
</dbReference>
<protein>
    <submittedName>
        <fullName evidence="7">Integrase</fullName>
    </submittedName>
</protein>
<feature type="domain" description="HTH IS21-type" evidence="5">
    <location>
        <begin position="5"/>
        <end position="67"/>
    </location>
</feature>
<dbReference type="InterPro" id="IPR054353">
    <property type="entry name" value="IstA-like_C"/>
</dbReference>
<dbReference type="InterPro" id="IPR017894">
    <property type="entry name" value="HTH_IS21_transposase_type"/>
</dbReference>
<dbReference type="GO" id="GO:0032196">
    <property type="term" value="P:transposition"/>
    <property type="evidence" value="ECO:0007669"/>
    <property type="project" value="UniProtKB-KW"/>
</dbReference>
<comment type="similarity">
    <text evidence="1">Belongs to the transposase IS21/IS408/IS1162 family.</text>
</comment>
<reference evidence="7 9" key="1">
    <citation type="submission" date="2016-02" db="EMBL/GenBank/DDBJ databases">
        <title>Comparison of Clostridium stercorarium subspecies using comparative genomics and transcriptomics.</title>
        <authorList>
            <person name="Schellenberg J."/>
            <person name="Thallinger G."/>
            <person name="Levin D.B."/>
            <person name="Zhang X."/>
            <person name="Alvare G."/>
            <person name="Fristensky B."/>
            <person name="Sparling R."/>
        </authorList>
    </citation>
    <scope>NUCLEOTIDE SEQUENCE [LARGE SCALE GENOMIC DNA]</scope>
    <source>
        <strain evidence="7 9">DSM 9219</strain>
    </source>
</reference>
<dbReference type="InterPro" id="IPR012337">
    <property type="entry name" value="RNaseH-like_sf"/>
</dbReference>
<keyword evidence="2" id="KW-0815">Transposition</keyword>
<evidence type="ECO:0000256" key="3">
    <source>
        <dbReference type="ARBA" id="ARBA00023125"/>
    </source>
</evidence>
<dbReference type="Proteomes" id="UP000092931">
    <property type="component" value="Chromosome"/>
</dbReference>
<dbReference type="PANTHER" id="PTHR35004">
    <property type="entry name" value="TRANSPOSASE RV3428C-RELATED"/>
    <property type="match status" value="1"/>
</dbReference>
<evidence type="ECO:0000313" key="7">
    <source>
        <dbReference type="EMBL" id="ANX00252.1"/>
    </source>
</evidence>
<dbReference type="PANTHER" id="PTHR35004:SF6">
    <property type="entry name" value="TRANSPOSASE"/>
    <property type="match status" value="1"/>
</dbReference>
<dbReference type="GO" id="GO:0006310">
    <property type="term" value="P:DNA recombination"/>
    <property type="evidence" value="ECO:0007669"/>
    <property type="project" value="UniProtKB-KW"/>
</dbReference>
<dbReference type="GO" id="GO:0003677">
    <property type="term" value="F:DNA binding"/>
    <property type="evidence" value="ECO:0007669"/>
    <property type="project" value="UniProtKB-KW"/>
</dbReference>
<evidence type="ECO:0000259" key="5">
    <source>
        <dbReference type="PROSITE" id="PS50531"/>
    </source>
</evidence>
<dbReference type="PROSITE" id="PS50531">
    <property type="entry name" value="HTH_IS21"/>
    <property type="match status" value="1"/>
</dbReference>
<sequence>MIRSGTINMIHEGSQKGKSAYAISKELGISKNTAKKYMNQPKAEHGLKGRTKPSKLDPFKPQINEMIENGIFNCVVIFERLKDMGYTGGITIIKDYVKPFRPARNAPAVRRYETPPGKQAQMDWGIAHYIDEKGVIHKTPVFTMILGNSRCKYVEFTKRCDIYSLLRCMVNAFEYFGGVPEVVLTDRMKTVINGSDAGKPIWNSRFEDFAADMGFVPKVCRVKRPQTKGKVERLVDYVKDNFLPGRRFKDLHDLNSQALEWCRKVDSKVHGTTGEIPLEALNKEPLLPLPDKAIRDKYRWETRNVTRDGFVSYDGAKYGIPWQYSGKEVRVRICGDFFEAYYGEVRIARHKVEYASGKIVWLKGQYQGLAEKGGIALPLPFARKERTEAVEIRPLSVYDALAGVISNV</sequence>
<dbReference type="Pfam" id="PF22483">
    <property type="entry name" value="Mu-transpos_C_2"/>
    <property type="match status" value="1"/>
</dbReference>
<name>A0A1B1YHP6_THEST</name>
<evidence type="ECO:0000256" key="4">
    <source>
        <dbReference type="ARBA" id="ARBA00023172"/>
    </source>
</evidence>
<evidence type="ECO:0000259" key="6">
    <source>
        <dbReference type="PROSITE" id="PS50994"/>
    </source>
</evidence>
<dbReference type="AlphaFoldDB" id="A0A1B1YHP6"/>
<dbReference type="InterPro" id="IPR001584">
    <property type="entry name" value="Integrase_cat-core"/>
</dbReference>
<dbReference type="RefSeq" id="WP_065820481.1">
    <property type="nucleotide sequence ID" value="NZ_CP014673.1"/>
</dbReference>
<keyword evidence="4" id="KW-0233">DNA recombination</keyword>
<dbReference type="EMBL" id="CP014673">
    <property type="protein sequence ID" value="ANX00695.1"/>
    <property type="molecule type" value="Genomic_DNA"/>
</dbReference>
<feature type="domain" description="Integrase catalytic" evidence="6">
    <location>
        <begin position="112"/>
        <end position="285"/>
    </location>
</feature>
<evidence type="ECO:0000256" key="2">
    <source>
        <dbReference type="ARBA" id="ARBA00022578"/>
    </source>
</evidence>
<gene>
    <name evidence="7" type="ORF">CSTERLE_00915</name>
    <name evidence="8" type="ORF">CSTERLE_03355</name>
</gene>
<dbReference type="EMBL" id="CP014673">
    <property type="protein sequence ID" value="ANX00252.1"/>
    <property type="molecule type" value="Genomic_DNA"/>
</dbReference>
<evidence type="ECO:0000256" key="1">
    <source>
        <dbReference type="ARBA" id="ARBA00009277"/>
    </source>
</evidence>
<dbReference type="PROSITE" id="PS50994">
    <property type="entry name" value="INTEGRASE"/>
    <property type="match status" value="1"/>
</dbReference>
<dbReference type="NCBIfam" id="NF033546">
    <property type="entry name" value="transpos_IS21"/>
    <property type="match status" value="1"/>
</dbReference>
<evidence type="ECO:0000313" key="9">
    <source>
        <dbReference type="Proteomes" id="UP000092931"/>
    </source>
</evidence>
<organism evidence="7 9">
    <name type="scientific">Thermoclostridium stercorarium subsp. leptospartum DSM 9219</name>
    <dbReference type="NCBI Taxonomy" id="1346611"/>
    <lineage>
        <taxon>Bacteria</taxon>
        <taxon>Bacillati</taxon>
        <taxon>Bacillota</taxon>
        <taxon>Clostridia</taxon>
        <taxon>Eubacteriales</taxon>
        <taxon>Oscillospiraceae</taxon>
        <taxon>Thermoclostridium</taxon>
    </lineage>
</organism>
<dbReference type="SUPFAM" id="SSF53098">
    <property type="entry name" value="Ribonuclease H-like"/>
    <property type="match status" value="1"/>
</dbReference>
<evidence type="ECO:0000313" key="8">
    <source>
        <dbReference type="EMBL" id="ANX00695.1"/>
    </source>
</evidence>
<dbReference type="GO" id="GO:0015074">
    <property type="term" value="P:DNA integration"/>
    <property type="evidence" value="ECO:0007669"/>
    <property type="project" value="InterPro"/>
</dbReference>
<accession>A0A1B1YHP6</accession>
<dbReference type="Gene3D" id="1.10.10.60">
    <property type="entry name" value="Homeodomain-like"/>
    <property type="match status" value="1"/>
</dbReference>
<dbReference type="InterPro" id="IPR036397">
    <property type="entry name" value="RNaseH_sf"/>
</dbReference>
<keyword evidence="3" id="KW-0238">DNA-binding</keyword>